<dbReference type="Proteomes" id="UP000887580">
    <property type="component" value="Unplaced"/>
</dbReference>
<protein>
    <submittedName>
        <fullName evidence="2">Uncharacterized protein</fullName>
    </submittedName>
</protein>
<proteinExistence type="predicted"/>
<accession>A0AC35G6W2</accession>
<sequence>MIKTVEQTKPTQMDKKVEPAPVPMAPATNMKNAEPAKPSQMDKKVVPAPIPTTIPRSQLTQPTTTAPKPASQPTKKPDEKKMVGKEFGKPGENYIEFARINEKK</sequence>
<organism evidence="1 2">
    <name type="scientific">Panagrolaimus sp. PS1159</name>
    <dbReference type="NCBI Taxonomy" id="55785"/>
    <lineage>
        <taxon>Eukaryota</taxon>
        <taxon>Metazoa</taxon>
        <taxon>Ecdysozoa</taxon>
        <taxon>Nematoda</taxon>
        <taxon>Chromadorea</taxon>
        <taxon>Rhabditida</taxon>
        <taxon>Tylenchina</taxon>
        <taxon>Panagrolaimomorpha</taxon>
        <taxon>Panagrolaimoidea</taxon>
        <taxon>Panagrolaimidae</taxon>
        <taxon>Panagrolaimus</taxon>
    </lineage>
</organism>
<dbReference type="WBParaSite" id="PS1159_v2.g2462.t1">
    <property type="protein sequence ID" value="PS1159_v2.g2462.t1"/>
    <property type="gene ID" value="PS1159_v2.g2462"/>
</dbReference>
<evidence type="ECO:0000313" key="1">
    <source>
        <dbReference type="Proteomes" id="UP000887580"/>
    </source>
</evidence>
<evidence type="ECO:0000313" key="2">
    <source>
        <dbReference type="WBParaSite" id="PS1159_v2.g2462.t1"/>
    </source>
</evidence>
<name>A0AC35G6W2_9BILA</name>
<reference evidence="2" key="1">
    <citation type="submission" date="2022-11" db="UniProtKB">
        <authorList>
            <consortium name="WormBaseParasite"/>
        </authorList>
    </citation>
    <scope>IDENTIFICATION</scope>
</reference>